<accession>A0A347ZNE7</accession>
<feature type="transmembrane region" description="Helical" evidence="1">
    <location>
        <begin position="91"/>
        <end position="110"/>
    </location>
</feature>
<organism evidence="2 3">
    <name type="scientific">Pelolinea submarina</name>
    <dbReference type="NCBI Taxonomy" id="913107"/>
    <lineage>
        <taxon>Bacteria</taxon>
        <taxon>Bacillati</taxon>
        <taxon>Chloroflexota</taxon>
        <taxon>Anaerolineae</taxon>
        <taxon>Anaerolineales</taxon>
        <taxon>Anaerolineaceae</taxon>
        <taxon>Pelolinea</taxon>
    </lineage>
</organism>
<proteinExistence type="predicted"/>
<name>A0A347ZNE7_9CHLR</name>
<dbReference type="EMBL" id="QUMS01000002">
    <property type="protein sequence ID" value="REG08430.1"/>
    <property type="molecule type" value="Genomic_DNA"/>
</dbReference>
<gene>
    <name evidence="2" type="ORF">DFR64_1797</name>
</gene>
<reference evidence="2 3" key="1">
    <citation type="submission" date="2018-08" db="EMBL/GenBank/DDBJ databases">
        <title>Genomic Encyclopedia of Type Strains, Phase IV (KMG-IV): sequencing the most valuable type-strain genomes for metagenomic binning, comparative biology and taxonomic classification.</title>
        <authorList>
            <person name="Goeker M."/>
        </authorList>
    </citation>
    <scope>NUCLEOTIDE SEQUENCE [LARGE SCALE GENOMIC DNA]</scope>
    <source>
        <strain evidence="2 3">DSM 23923</strain>
    </source>
</reference>
<keyword evidence="1" id="KW-0472">Membrane</keyword>
<comment type="caution">
    <text evidence="2">The sequence shown here is derived from an EMBL/GenBank/DDBJ whole genome shotgun (WGS) entry which is preliminary data.</text>
</comment>
<protein>
    <submittedName>
        <fullName evidence="2">Uncharacterized protein</fullName>
    </submittedName>
</protein>
<feature type="transmembrane region" description="Helical" evidence="1">
    <location>
        <begin position="20"/>
        <end position="36"/>
    </location>
</feature>
<dbReference type="Proteomes" id="UP000256388">
    <property type="component" value="Unassembled WGS sequence"/>
</dbReference>
<evidence type="ECO:0000313" key="3">
    <source>
        <dbReference type="Proteomes" id="UP000256388"/>
    </source>
</evidence>
<keyword evidence="1" id="KW-1133">Transmembrane helix</keyword>
<feature type="transmembrane region" description="Helical" evidence="1">
    <location>
        <begin position="48"/>
        <end position="70"/>
    </location>
</feature>
<evidence type="ECO:0000256" key="1">
    <source>
        <dbReference type="SAM" id="Phobius"/>
    </source>
</evidence>
<sequence>MPEEIITKKKYNLPLKRIRFGLIVVVSGFLIFLIGVKPEMFLLDRSPVLGFVQISVMLVGLAVMCIGGYISINGLWKGRKRSIAAELGIRIISTGYIVAVFSGLADVLGLGSHPYPEHIPYFGVWQARGFQIAEAFIAIGILMMLPYARSPLFNGTHTTLTEHRSIHD</sequence>
<dbReference type="RefSeq" id="WP_116225085.1">
    <property type="nucleotide sequence ID" value="NZ_AP018437.1"/>
</dbReference>
<keyword evidence="1" id="KW-0812">Transmembrane</keyword>
<feature type="transmembrane region" description="Helical" evidence="1">
    <location>
        <begin position="130"/>
        <end position="148"/>
    </location>
</feature>
<evidence type="ECO:0000313" key="2">
    <source>
        <dbReference type="EMBL" id="REG08430.1"/>
    </source>
</evidence>
<dbReference type="OrthoDB" id="164684at2"/>
<dbReference type="AlphaFoldDB" id="A0A347ZNE7"/>
<keyword evidence="3" id="KW-1185">Reference proteome</keyword>